<evidence type="ECO:0000313" key="1">
    <source>
        <dbReference type="EMBL" id="GGI16791.1"/>
    </source>
</evidence>
<reference evidence="2" key="1">
    <citation type="journal article" date="2019" name="Int. J. Syst. Evol. Microbiol.">
        <title>The Global Catalogue of Microorganisms (GCM) 10K type strain sequencing project: providing services to taxonomists for standard genome sequencing and annotation.</title>
        <authorList>
            <consortium name="The Broad Institute Genomics Platform"/>
            <consortium name="The Broad Institute Genome Sequencing Center for Infectious Disease"/>
            <person name="Wu L."/>
            <person name="Ma J."/>
        </authorList>
    </citation>
    <scope>NUCLEOTIDE SEQUENCE [LARGE SCALE GENOMIC DNA]</scope>
    <source>
        <strain evidence="2">CCM 2767</strain>
    </source>
</reference>
<accession>A0A8J3F4I6</accession>
<protein>
    <submittedName>
        <fullName evidence="1">Chaperone modulatory protein CbpM</fullName>
    </submittedName>
</protein>
<dbReference type="Gene3D" id="1.10.1660.10">
    <property type="match status" value="1"/>
</dbReference>
<dbReference type="RefSeq" id="WP_188379768.1">
    <property type="nucleotide sequence ID" value="NZ_BMDI01000001.1"/>
</dbReference>
<proteinExistence type="predicted"/>
<dbReference type="Pfam" id="PF13591">
    <property type="entry name" value="MerR_2"/>
    <property type="match status" value="1"/>
</dbReference>
<dbReference type="AlphaFoldDB" id="A0A8J3F4I6"/>
<name>A0A8J3F4I6_9BURK</name>
<gene>
    <name evidence="1" type="primary">cbpM</name>
    <name evidence="1" type="ORF">GCM10008066_05730</name>
</gene>
<evidence type="ECO:0000313" key="2">
    <source>
        <dbReference type="Proteomes" id="UP000642180"/>
    </source>
</evidence>
<sequence>MNDTIIRQVKAQVIDEEITLTLTDLCRSCNTSNEVIESWVYEGVLAPVGKRPQEWRFNGIMLRRARLARQLAEEMDVNPSGIALALDLMEQIDALHAQIARLGRS</sequence>
<comment type="caution">
    <text evidence="1">The sequence shown here is derived from an EMBL/GenBank/DDBJ whole genome shotgun (WGS) entry which is preliminary data.</text>
</comment>
<dbReference type="EMBL" id="BMDI01000001">
    <property type="protein sequence ID" value="GGI16791.1"/>
    <property type="molecule type" value="Genomic_DNA"/>
</dbReference>
<keyword evidence="2" id="KW-1185">Reference proteome</keyword>
<organism evidence="1 2">
    <name type="scientific">Oxalicibacterium faecigallinarum</name>
    <dbReference type="NCBI Taxonomy" id="573741"/>
    <lineage>
        <taxon>Bacteria</taxon>
        <taxon>Pseudomonadati</taxon>
        <taxon>Pseudomonadota</taxon>
        <taxon>Betaproteobacteria</taxon>
        <taxon>Burkholderiales</taxon>
        <taxon>Oxalobacteraceae</taxon>
        <taxon>Oxalicibacterium</taxon>
    </lineage>
</organism>
<dbReference type="Proteomes" id="UP000642180">
    <property type="component" value="Unassembled WGS sequence"/>
</dbReference>